<keyword evidence="1" id="KW-1133">Transmembrane helix</keyword>
<name>A0A0F3GKM2_9BACT</name>
<dbReference type="AlphaFoldDB" id="A0A0F3GKM2"/>
<dbReference type="EMBL" id="LACI01002310">
    <property type="protein sequence ID" value="KJU82465.1"/>
    <property type="molecule type" value="Genomic_DNA"/>
</dbReference>
<comment type="caution">
    <text evidence="2">The sequence shown here is derived from an EMBL/GenBank/DDBJ whole genome shotgun (WGS) entry which is preliminary data.</text>
</comment>
<sequence>DYSGDGKADILWQNSSSGDVYMYIMDGLTMSSGGMVSFGMPNDWQPK</sequence>
<feature type="transmembrane region" description="Helical" evidence="1">
    <location>
        <begin position="20"/>
        <end position="40"/>
    </location>
</feature>
<protein>
    <recommendedName>
        <fullName evidence="4">FG-GAP repeat-containing protein</fullName>
    </recommendedName>
</protein>
<dbReference type="Proteomes" id="UP000033423">
    <property type="component" value="Unassembled WGS sequence"/>
</dbReference>
<reference evidence="2 3" key="1">
    <citation type="submission" date="2015-02" db="EMBL/GenBank/DDBJ databases">
        <title>Single-cell genomics of uncultivated deep-branching MTB reveals a conserved set of magnetosome genes.</title>
        <authorList>
            <person name="Kolinko S."/>
            <person name="Richter M."/>
            <person name="Glockner F.O."/>
            <person name="Brachmann A."/>
            <person name="Schuler D."/>
        </authorList>
    </citation>
    <scope>NUCLEOTIDE SEQUENCE [LARGE SCALE GENOMIC DNA]</scope>
    <source>
        <strain evidence="2">TM-1</strain>
    </source>
</reference>
<proteinExistence type="predicted"/>
<evidence type="ECO:0000256" key="1">
    <source>
        <dbReference type="SAM" id="Phobius"/>
    </source>
</evidence>
<gene>
    <name evidence="2" type="ORF">MBAV_005339</name>
</gene>
<keyword evidence="3" id="KW-1185">Reference proteome</keyword>
<keyword evidence="1" id="KW-0812">Transmembrane</keyword>
<evidence type="ECO:0000313" key="2">
    <source>
        <dbReference type="EMBL" id="KJU82465.1"/>
    </source>
</evidence>
<organism evidence="2 3">
    <name type="scientific">Candidatus Magnetobacterium bavaricum</name>
    <dbReference type="NCBI Taxonomy" id="29290"/>
    <lineage>
        <taxon>Bacteria</taxon>
        <taxon>Pseudomonadati</taxon>
        <taxon>Nitrospirota</taxon>
        <taxon>Thermodesulfovibrionia</taxon>
        <taxon>Thermodesulfovibrionales</taxon>
        <taxon>Candidatus Magnetobacteriaceae</taxon>
        <taxon>Candidatus Magnetobacterium</taxon>
    </lineage>
</organism>
<evidence type="ECO:0000313" key="3">
    <source>
        <dbReference type="Proteomes" id="UP000033423"/>
    </source>
</evidence>
<keyword evidence="1" id="KW-0472">Membrane</keyword>
<evidence type="ECO:0008006" key="4">
    <source>
        <dbReference type="Google" id="ProtNLM"/>
    </source>
</evidence>
<accession>A0A0F3GKM2</accession>
<feature type="non-terminal residue" evidence="2">
    <location>
        <position position="1"/>
    </location>
</feature>